<reference evidence="1" key="2">
    <citation type="journal article" date="2007" name="Science">
        <title>Draft genome sequence of the sexually transmitted pathogen Trichomonas vaginalis.</title>
        <authorList>
            <person name="Carlton J.M."/>
            <person name="Hirt R.P."/>
            <person name="Silva J.C."/>
            <person name="Delcher A.L."/>
            <person name="Schatz M."/>
            <person name="Zhao Q."/>
            <person name="Wortman J.R."/>
            <person name="Bidwell S.L."/>
            <person name="Alsmark U.C.M."/>
            <person name="Besteiro S."/>
            <person name="Sicheritz-Ponten T."/>
            <person name="Noel C.J."/>
            <person name="Dacks J.B."/>
            <person name="Foster P.G."/>
            <person name="Simillion C."/>
            <person name="Van de Peer Y."/>
            <person name="Miranda-Saavedra D."/>
            <person name="Barton G.J."/>
            <person name="Westrop G.D."/>
            <person name="Mueller S."/>
            <person name="Dessi D."/>
            <person name="Fiori P.L."/>
            <person name="Ren Q."/>
            <person name="Paulsen I."/>
            <person name="Zhang H."/>
            <person name="Bastida-Corcuera F.D."/>
            <person name="Simoes-Barbosa A."/>
            <person name="Brown M.T."/>
            <person name="Hayes R.D."/>
            <person name="Mukherjee M."/>
            <person name="Okumura C.Y."/>
            <person name="Schneider R."/>
            <person name="Smith A.J."/>
            <person name="Vanacova S."/>
            <person name="Villalvazo M."/>
            <person name="Haas B.J."/>
            <person name="Pertea M."/>
            <person name="Feldblyum T.V."/>
            <person name="Utterback T.R."/>
            <person name="Shu C.L."/>
            <person name="Osoegawa K."/>
            <person name="de Jong P.J."/>
            <person name="Hrdy I."/>
            <person name="Horvathova L."/>
            <person name="Zubacova Z."/>
            <person name="Dolezal P."/>
            <person name="Malik S.B."/>
            <person name="Logsdon J.M. Jr."/>
            <person name="Henze K."/>
            <person name="Gupta A."/>
            <person name="Wang C.C."/>
            <person name="Dunne R.L."/>
            <person name="Upcroft J.A."/>
            <person name="Upcroft P."/>
            <person name="White O."/>
            <person name="Salzberg S.L."/>
            <person name="Tang P."/>
            <person name="Chiu C.-H."/>
            <person name="Lee Y.-S."/>
            <person name="Embley T.M."/>
            <person name="Coombs G.H."/>
            <person name="Mottram J.C."/>
            <person name="Tachezy J."/>
            <person name="Fraser-Liggett C.M."/>
            <person name="Johnson P.J."/>
        </authorList>
    </citation>
    <scope>NUCLEOTIDE SEQUENCE [LARGE SCALE GENOMIC DNA]</scope>
    <source>
        <strain evidence="1">G3</strain>
    </source>
</reference>
<keyword evidence="2" id="KW-1185">Reference proteome</keyword>
<name>A2DD53_TRIV3</name>
<protein>
    <submittedName>
        <fullName evidence="1">Uncharacterized protein</fullName>
    </submittedName>
</protein>
<dbReference type="VEuPathDB" id="TrichDB:TVAGG3_0987870"/>
<proteinExistence type="predicted"/>
<organism evidence="1 2">
    <name type="scientific">Trichomonas vaginalis (strain ATCC PRA-98 / G3)</name>
    <dbReference type="NCBI Taxonomy" id="412133"/>
    <lineage>
        <taxon>Eukaryota</taxon>
        <taxon>Metamonada</taxon>
        <taxon>Parabasalia</taxon>
        <taxon>Trichomonadida</taxon>
        <taxon>Trichomonadidae</taxon>
        <taxon>Trichomonas</taxon>
    </lineage>
</organism>
<dbReference type="AlphaFoldDB" id="A2DD53"/>
<reference evidence="1" key="1">
    <citation type="submission" date="2006-10" db="EMBL/GenBank/DDBJ databases">
        <authorList>
            <person name="Amadeo P."/>
            <person name="Zhao Q."/>
            <person name="Wortman J."/>
            <person name="Fraser-Liggett C."/>
            <person name="Carlton J."/>
        </authorList>
    </citation>
    <scope>NUCLEOTIDE SEQUENCE</scope>
    <source>
        <strain evidence="1">G3</strain>
    </source>
</reference>
<evidence type="ECO:0000313" key="2">
    <source>
        <dbReference type="Proteomes" id="UP000001542"/>
    </source>
</evidence>
<dbReference type="InParanoid" id="A2DD53"/>
<evidence type="ECO:0000313" key="1">
    <source>
        <dbReference type="EMBL" id="EAY21532.1"/>
    </source>
</evidence>
<dbReference type="VEuPathDB" id="TrichDB:TVAG_012970"/>
<gene>
    <name evidence="1" type="ORF">TVAG_012970</name>
</gene>
<dbReference type="EMBL" id="DS113189">
    <property type="protein sequence ID" value="EAY21532.1"/>
    <property type="molecule type" value="Genomic_DNA"/>
</dbReference>
<accession>A2DD53</accession>
<dbReference type="RefSeq" id="XP_001582518.1">
    <property type="nucleotide sequence ID" value="XM_001582468.1"/>
</dbReference>
<sequence>MLSFALLTKSLNGHNHGSYKAPRAFPKYQICSNHTFKNSLTMGESSFAVIPKSKLNKYIDYSIKRFAGKTYNKNMSETMLTVLQDSDDFGTVWWPYEIMGFTFAKYCPEKQLLKVKLISANLTKNGYYRISTTKFSYAMKGPYAYDYFAFYLSQLNEVSVTVYPHLPKGSKNVTVKQVVKKAQEMISIAISSIQENGHKLPPMIIESISRIYYNALHHVAKGGEKSVIPCTSKQMTGAEKRRIGRRMPRWIHRRKVFPRWFKRFLQKKRGLKRTTAKTLKH</sequence>
<dbReference type="KEGG" id="tva:5467099"/>
<dbReference type="Proteomes" id="UP000001542">
    <property type="component" value="Unassembled WGS sequence"/>
</dbReference>